<dbReference type="RefSeq" id="WP_094886161.1">
    <property type="nucleotide sequence ID" value="NZ_NPMS01000005.1"/>
</dbReference>
<dbReference type="EMBL" id="NPMS01000005">
    <property type="protein sequence ID" value="OZU88422.1"/>
    <property type="molecule type" value="Genomic_DNA"/>
</dbReference>
<dbReference type="OrthoDB" id="2692106at2"/>
<dbReference type="Pfam" id="PF22871">
    <property type="entry name" value="AimR"/>
    <property type="match status" value="1"/>
</dbReference>
<evidence type="ECO:0000313" key="2">
    <source>
        <dbReference type="Proteomes" id="UP000216498"/>
    </source>
</evidence>
<dbReference type="Proteomes" id="UP000216498">
    <property type="component" value="Unassembled WGS sequence"/>
</dbReference>
<gene>
    <name evidence="1" type="ORF">CIL03_12305</name>
</gene>
<reference evidence="1 2" key="1">
    <citation type="submission" date="2017-08" db="EMBL/GenBank/DDBJ databases">
        <title>Virgibacillus indicus sp. nov. and Virgibacillus profoundi sp. nov, two moderately halophilic bacteria isolated from marine sediment by using the Microfluidic Streak Plate.</title>
        <authorList>
            <person name="Xu B."/>
            <person name="Hu B."/>
            <person name="Wang J."/>
            <person name="Zhu Y."/>
            <person name="Huang L."/>
            <person name="Du W."/>
            <person name="Huang Y."/>
        </authorList>
    </citation>
    <scope>NUCLEOTIDE SEQUENCE [LARGE SCALE GENOMIC DNA]</scope>
    <source>
        <strain evidence="1 2">IO3-P2-C2</strain>
    </source>
</reference>
<dbReference type="AlphaFoldDB" id="A0A265N8T3"/>
<evidence type="ECO:0000313" key="1">
    <source>
        <dbReference type="EMBL" id="OZU88422.1"/>
    </source>
</evidence>
<name>A0A265N8T3_9BACI</name>
<protein>
    <submittedName>
        <fullName evidence="1">Uncharacterized protein</fullName>
    </submittedName>
</protein>
<accession>A0A265N8T3</accession>
<proteinExistence type="predicted"/>
<sequence>MQQPTIFLSGTDNLTLEQLMELLSQKYDEETVIDLMRKYCMQSSSSDIQKKGMEFLYMYGFYDDLNQLIQKNNESKYPSNRKWAVVYQTIIDRRLHRIKPPQLIENLNNLITEEPELKCLIEFVKVTAHYDLKQYNRIGNFLEIQQHLFELIGDNLLKIYFTIRLNQILMSYHLTRNELIIARKYAYRVLNQTNNVRSQISTHISLGLSYTFDTFPQGIYHLNKALQLARSHNLPNSVRIIEQHNIPFLAAHFNNAEKILTTDKSEQAHIEISKGNNLKAIEILESIKLDSPFKLYYMGKAKQDKYLLLRSYNEFIEKRSDYFFSRLPLTELQKMSP</sequence>
<dbReference type="NCBIfam" id="NF038310">
    <property type="entry name" value="lysogeny_AimR"/>
    <property type="match status" value="1"/>
</dbReference>
<keyword evidence="2" id="KW-1185">Reference proteome</keyword>
<comment type="caution">
    <text evidence="1">The sequence shown here is derived from an EMBL/GenBank/DDBJ whole genome shotgun (WGS) entry which is preliminary data.</text>
</comment>
<dbReference type="InterPro" id="IPR047705">
    <property type="entry name" value="AimR-like"/>
</dbReference>
<organism evidence="1 2">
    <name type="scientific">Virgibacillus indicus</name>
    <dbReference type="NCBI Taxonomy" id="2024554"/>
    <lineage>
        <taxon>Bacteria</taxon>
        <taxon>Bacillati</taxon>
        <taxon>Bacillota</taxon>
        <taxon>Bacilli</taxon>
        <taxon>Bacillales</taxon>
        <taxon>Bacillaceae</taxon>
        <taxon>Virgibacillus</taxon>
    </lineage>
</organism>